<gene>
    <name evidence="1" type="ORF">AVT10_12525</name>
</gene>
<accession>A0ABR5YDQ4</accession>
<reference evidence="2" key="1">
    <citation type="submission" date="2016-01" db="EMBL/GenBank/DDBJ databases">
        <title>Draft genome of Chromobacterium sp. F49.</title>
        <authorList>
            <person name="Hong K.W."/>
        </authorList>
    </citation>
    <scope>NUCLEOTIDE SEQUENCE [LARGE SCALE GENOMIC DNA]</scope>
    <source>
        <strain evidence="2">CN3</strain>
    </source>
</reference>
<dbReference type="Pfam" id="PF09939">
    <property type="entry name" value="DUF2171"/>
    <property type="match status" value="1"/>
</dbReference>
<proteinExistence type="predicted"/>
<dbReference type="Proteomes" id="UP000076609">
    <property type="component" value="Unassembled WGS sequence"/>
</dbReference>
<dbReference type="EMBL" id="LQQO01000008">
    <property type="protein sequence ID" value="KZE16315.1"/>
    <property type="molecule type" value="Genomic_DNA"/>
</dbReference>
<comment type="caution">
    <text evidence="1">The sequence shown here is derived from an EMBL/GenBank/DDBJ whole genome shotgun (WGS) entry which is preliminary data.</text>
</comment>
<evidence type="ECO:0000313" key="2">
    <source>
        <dbReference type="Proteomes" id="UP000076609"/>
    </source>
</evidence>
<sequence length="91" mass="9504">MADLSNIKEHAEVIGADGVHVGTVDRVEGDRIKLTKKDSGAEVEGAEPSHAGHHHYIDGGLVAEVEGDTVRLSANADVAVTFETEEDGSAI</sequence>
<evidence type="ECO:0008006" key="3">
    <source>
        <dbReference type="Google" id="ProtNLM"/>
    </source>
</evidence>
<organism evidence="1 2">
    <name type="scientific">Sphingomonas hankookensis</name>
    <dbReference type="NCBI Taxonomy" id="563996"/>
    <lineage>
        <taxon>Bacteria</taxon>
        <taxon>Pseudomonadati</taxon>
        <taxon>Pseudomonadota</taxon>
        <taxon>Alphaproteobacteria</taxon>
        <taxon>Sphingomonadales</taxon>
        <taxon>Sphingomonadaceae</taxon>
        <taxon>Sphingomonas</taxon>
    </lineage>
</organism>
<keyword evidence="2" id="KW-1185">Reference proteome</keyword>
<evidence type="ECO:0000313" key="1">
    <source>
        <dbReference type="EMBL" id="KZE16315.1"/>
    </source>
</evidence>
<protein>
    <recommendedName>
        <fullName evidence="3">DUF2171 domain-containing protein</fullName>
    </recommendedName>
</protein>
<dbReference type="RefSeq" id="WP_066689481.1">
    <property type="nucleotide sequence ID" value="NZ_CP117025.1"/>
</dbReference>
<dbReference type="InterPro" id="IPR018684">
    <property type="entry name" value="DUF2171"/>
</dbReference>
<name>A0ABR5YDQ4_9SPHN</name>